<feature type="compositionally biased region" description="Low complexity" evidence="1">
    <location>
        <begin position="25"/>
        <end position="38"/>
    </location>
</feature>
<protein>
    <submittedName>
        <fullName evidence="3">Uncharacterized protein</fullName>
    </submittedName>
</protein>
<evidence type="ECO:0000313" key="3">
    <source>
        <dbReference type="WBParaSite" id="nRc.2.0.1.t05983-RA"/>
    </source>
</evidence>
<sequence>MEAPPALASSSSTGTTVKMAHIRRSSNNNSNGLSGSGNVMKYDDRDKNDSANFSLTSSNESENNQQQYVTSIV</sequence>
<dbReference type="Proteomes" id="UP000887565">
    <property type="component" value="Unplaced"/>
</dbReference>
<feature type="compositionally biased region" description="Polar residues" evidence="1">
    <location>
        <begin position="50"/>
        <end position="73"/>
    </location>
</feature>
<accession>A0A915HX31</accession>
<evidence type="ECO:0000313" key="2">
    <source>
        <dbReference type="Proteomes" id="UP000887565"/>
    </source>
</evidence>
<reference evidence="3" key="1">
    <citation type="submission" date="2022-11" db="UniProtKB">
        <authorList>
            <consortium name="WormBaseParasite"/>
        </authorList>
    </citation>
    <scope>IDENTIFICATION</scope>
</reference>
<name>A0A915HX31_ROMCU</name>
<keyword evidence="2" id="KW-1185">Reference proteome</keyword>
<organism evidence="2 3">
    <name type="scientific">Romanomermis culicivorax</name>
    <name type="common">Nematode worm</name>
    <dbReference type="NCBI Taxonomy" id="13658"/>
    <lineage>
        <taxon>Eukaryota</taxon>
        <taxon>Metazoa</taxon>
        <taxon>Ecdysozoa</taxon>
        <taxon>Nematoda</taxon>
        <taxon>Enoplea</taxon>
        <taxon>Dorylaimia</taxon>
        <taxon>Mermithida</taxon>
        <taxon>Mermithoidea</taxon>
        <taxon>Mermithidae</taxon>
        <taxon>Romanomermis</taxon>
    </lineage>
</organism>
<proteinExistence type="predicted"/>
<feature type="region of interest" description="Disordered" evidence="1">
    <location>
        <begin position="1"/>
        <end position="73"/>
    </location>
</feature>
<dbReference type="WBParaSite" id="nRc.2.0.1.t05983-RA">
    <property type="protein sequence ID" value="nRc.2.0.1.t05983-RA"/>
    <property type="gene ID" value="nRc.2.0.1.g05983"/>
</dbReference>
<evidence type="ECO:0000256" key="1">
    <source>
        <dbReference type="SAM" id="MobiDB-lite"/>
    </source>
</evidence>
<dbReference type="AlphaFoldDB" id="A0A915HX31"/>